<gene>
    <name evidence="8" type="ORF">A1O5_03517</name>
</gene>
<dbReference type="GO" id="GO:0000981">
    <property type="term" value="F:DNA-binding transcription factor activity, RNA polymerase II-specific"/>
    <property type="evidence" value="ECO:0007669"/>
    <property type="project" value="InterPro"/>
</dbReference>
<dbReference type="HOGENOM" id="CLU_024655_1_0_1"/>
<dbReference type="AlphaFoldDB" id="W9X8T3"/>
<keyword evidence="4" id="KW-0238">DNA-binding</keyword>
<dbReference type="InterPro" id="IPR001138">
    <property type="entry name" value="Zn2Cys6_DnaBD"/>
</dbReference>
<dbReference type="Gene3D" id="4.10.240.10">
    <property type="entry name" value="Zn(2)-C6 fungal-type DNA-binding domain"/>
    <property type="match status" value="1"/>
</dbReference>
<dbReference type="EMBL" id="AMGX01000004">
    <property type="protein sequence ID" value="EXJ73755.1"/>
    <property type="molecule type" value="Genomic_DNA"/>
</dbReference>
<accession>W9X8T3</accession>
<dbReference type="SUPFAM" id="SSF57701">
    <property type="entry name" value="Zn2/Cys6 DNA-binding domain"/>
    <property type="match status" value="1"/>
</dbReference>
<evidence type="ECO:0000313" key="8">
    <source>
        <dbReference type="EMBL" id="EXJ73755.1"/>
    </source>
</evidence>
<keyword evidence="5" id="KW-0804">Transcription</keyword>
<evidence type="ECO:0000313" key="9">
    <source>
        <dbReference type="Proteomes" id="UP000019471"/>
    </source>
</evidence>
<dbReference type="PANTHER" id="PTHR47660:SF3">
    <property type="entry name" value="FINGER DOMAIN PROTEIN, PUTATIVE (AFU_ORTHOLOGUE AFUA_4G03310)-RELATED"/>
    <property type="match status" value="1"/>
</dbReference>
<dbReference type="GO" id="GO:0008270">
    <property type="term" value="F:zinc ion binding"/>
    <property type="evidence" value="ECO:0007669"/>
    <property type="project" value="InterPro"/>
</dbReference>
<dbReference type="PROSITE" id="PS50048">
    <property type="entry name" value="ZN2_CY6_FUNGAL_2"/>
    <property type="match status" value="1"/>
</dbReference>
<evidence type="ECO:0000256" key="1">
    <source>
        <dbReference type="ARBA" id="ARBA00022723"/>
    </source>
</evidence>
<dbReference type="GO" id="GO:0003677">
    <property type="term" value="F:DNA binding"/>
    <property type="evidence" value="ECO:0007669"/>
    <property type="project" value="UniProtKB-KW"/>
</dbReference>
<comment type="caution">
    <text evidence="8">The sequence shown here is derived from an EMBL/GenBank/DDBJ whole genome shotgun (WGS) entry which is preliminary data.</text>
</comment>
<dbReference type="SMART" id="SM00066">
    <property type="entry name" value="GAL4"/>
    <property type="match status" value="1"/>
</dbReference>
<keyword evidence="9" id="KW-1185">Reference proteome</keyword>
<keyword evidence="6" id="KW-0539">Nucleus</keyword>
<dbReference type="PROSITE" id="PS00463">
    <property type="entry name" value="ZN2_CY6_FUNGAL_1"/>
    <property type="match status" value="1"/>
</dbReference>
<reference evidence="8 9" key="1">
    <citation type="submission" date="2013-03" db="EMBL/GenBank/DDBJ databases">
        <title>The Genome Sequence of Cladophialophora psammophila CBS 110553.</title>
        <authorList>
            <consortium name="The Broad Institute Genomics Platform"/>
            <person name="Cuomo C."/>
            <person name="de Hoog S."/>
            <person name="Gorbushina A."/>
            <person name="Walker B."/>
            <person name="Young S.K."/>
            <person name="Zeng Q."/>
            <person name="Gargeya S."/>
            <person name="Fitzgerald M."/>
            <person name="Haas B."/>
            <person name="Abouelleil A."/>
            <person name="Allen A.W."/>
            <person name="Alvarado L."/>
            <person name="Arachchi H.M."/>
            <person name="Berlin A.M."/>
            <person name="Chapman S.B."/>
            <person name="Gainer-Dewar J."/>
            <person name="Goldberg J."/>
            <person name="Griggs A."/>
            <person name="Gujja S."/>
            <person name="Hansen M."/>
            <person name="Howarth C."/>
            <person name="Imamovic A."/>
            <person name="Ireland A."/>
            <person name="Larimer J."/>
            <person name="McCowan C."/>
            <person name="Murphy C."/>
            <person name="Pearson M."/>
            <person name="Poon T.W."/>
            <person name="Priest M."/>
            <person name="Roberts A."/>
            <person name="Saif S."/>
            <person name="Shea T."/>
            <person name="Sisk P."/>
            <person name="Sykes S."/>
            <person name="Wortman J."/>
            <person name="Nusbaum C."/>
            <person name="Birren B."/>
        </authorList>
    </citation>
    <scope>NUCLEOTIDE SEQUENCE [LARGE SCALE GENOMIC DNA]</scope>
    <source>
        <strain evidence="8 9">CBS 110553</strain>
    </source>
</reference>
<dbReference type="InterPro" id="IPR036864">
    <property type="entry name" value="Zn2-C6_fun-type_DNA-bd_sf"/>
</dbReference>
<evidence type="ECO:0000256" key="2">
    <source>
        <dbReference type="ARBA" id="ARBA00022833"/>
    </source>
</evidence>
<evidence type="ECO:0000256" key="5">
    <source>
        <dbReference type="ARBA" id="ARBA00023163"/>
    </source>
</evidence>
<dbReference type="RefSeq" id="XP_007742318.1">
    <property type="nucleotide sequence ID" value="XM_007744128.1"/>
</dbReference>
<feature type="domain" description="Zn(2)-C6 fungal-type" evidence="7">
    <location>
        <begin position="8"/>
        <end position="38"/>
    </location>
</feature>
<dbReference type="eggNOG" id="ENOG502T4ZA">
    <property type="taxonomic scope" value="Eukaryota"/>
</dbReference>
<evidence type="ECO:0000256" key="3">
    <source>
        <dbReference type="ARBA" id="ARBA00023015"/>
    </source>
</evidence>
<dbReference type="PANTHER" id="PTHR47660">
    <property type="entry name" value="TRANSCRIPTION FACTOR WITH C2H2 AND ZN(2)-CYS(6) DNA BINDING DOMAIN (EUROFUNG)-RELATED-RELATED"/>
    <property type="match status" value="1"/>
</dbReference>
<proteinExistence type="predicted"/>
<dbReference type="OrthoDB" id="4216928at2759"/>
<organism evidence="8 9">
    <name type="scientific">Cladophialophora psammophila CBS 110553</name>
    <dbReference type="NCBI Taxonomy" id="1182543"/>
    <lineage>
        <taxon>Eukaryota</taxon>
        <taxon>Fungi</taxon>
        <taxon>Dikarya</taxon>
        <taxon>Ascomycota</taxon>
        <taxon>Pezizomycotina</taxon>
        <taxon>Eurotiomycetes</taxon>
        <taxon>Chaetothyriomycetidae</taxon>
        <taxon>Chaetothyriales</taxon>
        <taxon>Herpotrichiellaceae</taxon>
        <taxon>Cladophialophora</taxon>
    </lineage>
</organism>
<keyword evidence="3" id="KW-0805">Transcription regulation</keyword>
<name>W9X8T3_9EURO</name>
<evidence type="ECO:0000256" key="6">
    <source>
        <dbReference type="ARBA" id="ARBA00023242"/>
    </source>
</evidence>
<protein>
    <recommendedName>
        <fullName evidence="7">Zn(2)-C6 fungal-type domain-containing protein</fullName>
    </recommendedName>
</protein>
<dbReference type="Proteomes" id="UP000019471">
    <property type="component" value="Unassembled WGS sequence"/>
</dbReference>
<keyword evidence="1" id="KW-0479">Metal-binding</keyword>
<evidence type="ECO:0000256" key="4">
    <source>
        <dbReference type="ARBA" id="ARBA00023125"/>
    </source>
</evidence>
<dbReference type="GeneID" id="19188245"/>
<keyword evidence="2" id="KW-0862">Zinc</keyword>
<dbReference type="CDD" id="cd00067">
    <property type="entry name" value="GAL4"/>
    <property type="match status" value="1"/>
</dbReference>
<sequence length="346" mass="38650">MPPSLRKACHACTTAKRRCVPQLPRCSRCAERGLSCTYDLEPVTNLETKGSRQPHPTTQSACQPVPPVIFDSVASAHEAAVRSYTSEGHETLPVMANSDTVLLVVERHLTSIPLLTFQQRSTPYIHCQVLLASKGTSADLILPEIDRSGPKSGLSTAFLQTTQQHLLSLEIEQLTFTEFLSAFHELAAILLSLILKFDRSSRKAQLPQIVLDLWKTWTRHLHMTLPRTLSSKLSAWHAWCTAESARRTLLYIILIDGMVEVAQKGYCHYRPLVESLPFDARTGLWEADTEEEWQAAVAVHGGLESKLISWAEFIGIGGPEPRREYDGMLQRMLLIIQFGRAAADLQ</sequence>
<dbReference type="Pfam" id="PF00172">
    <property type="entry name" value="Zn_clus"/>
    <property type="match status" value="1"/>
</dbReference>
<evidence type="ECO:0000259" key="7">
    <source>
        <dbReference type="PROSITE" id="PS50048"/>
    </source>
</evidence>